<dbReference type="PANTHER" id="PTHR34988">
    <property type="entry name" value="PROTEIN, PUTATIVE-RELATED"/>
    <property type="match status" value="1"/>
</dbReference>
<dbReference type="InterPro" id="IPR005175">
    <property type="entry name" value="PPC_dom"/>
</dbReference>
<comment type="caution">
    <text evidence="2">The sequence shown here is derived from an EMBL/GenBank/DDBJ whole genome shotgun (WGS) entry which is preliminary data.</text>
</comment>
<gene>
    <name evidence="2" type="ORF">IXC47_14810</name>
</gene>
<organism evidence="2 3">
    <name type="scientific">Herminiimonas contaminans</name>
    <dbReference type="NCBI Taxonomy" id="1111140"/>
    <lineage>
        <taxon>Bacteria</taxon>
        <taxon>Pseudomonadati</taxon>
        <taxon>Pseudomonadota</taxon>
        <taxon>Betaproteobacteria</taxon>
        <taxon>Burkholderiales</taxon>
        <taxon>Oxalobacteraceae</taxon>
        <taxon>Herminiimonas</taxon>
    </lineage>
</organism>
<protein>
    <submittedName>
        <fullName evidence="2">DNA-binding protein</fullName>
    </submittedName>
</protein>
<feature type="domain" description="PPC" evidence="1">
    <location>
        <begin position="8"/>
        <end position="144"/>
    </location>
</feature>
<dbReference type="CDD" id="cd11378">
    <property type="entry name" value="DUF296"/>
    <property type="match status" value="1"/>
</dbReference>
<dbReference type="GO" id="GO:0003677">
    <property type="term" value="F:DNA binding"/>
    <property type="evidence" value="ECO:0007669"/>
    <property type="project" value="UniProtKB-KW"/>
</dbReference>
<dbReference type="InterPro" id="IPR025707">
    <property type="entry name" value="DNA_bp_PD1"/>
</dbReference>
<name>A0ABS0EVV0_9BURK</name>
<accession>A0ABS0EVV0</accession>
<keyword evidence="3" id="KW-1185">Reference proteome</keyword>
<dbReference type="PANTHER" id="PTHR34988:SF1">
    <property type="entry name" value="DNA-BINDING PROTEIN"/>
    <property type="match status" value="1"/>
</dbReference>
<dbReference type="Pfam" id="PF03479">
    <property type="entry name" value="PCC"/>
    <property type="match status" value="1"/>
</dbReference>
<evidence type="ECO:0000313" key="2">
    <source>
        <dbReference type="EMBL" id="MBF8178956.1"/>
    </source>
</evidence>
<proteinExistence type="predicted"/>
<dbReference type="EMBL" id="JADOEL010000013">
    <property type="protein sequence ID" value="MBF8178956.1"/>
    <property type="molecule type" value="Genomic_DNA"/>
</dbReference>
<dbReference type="RefSeq" id="WP_195876133.1">
    <property type="nucleotide sequence ID" value="NZ_JADOEL010000013.1"/>
</dbReference>
<dbReference type="Gene3D" id="3.30.1330.80">
    <property type="entry name" value="Hypothetical protein, similar to alpha- acetolactate decarboxylase, domain 2"/>
    <property type="match status" value="1"/>
</dbReference>
<reference evidence="2 3" key="1">
    <citation type="submission" date="2020-11" db="EMBL/GenBank/DDBJ databases">
        <title>WGS of Herminiimonas contaminans strain Marseille-Q4544 isolated from planarians Schmidtea mediterranea.</title>
        <authorList>
            <person name="Kangale L."/>
        </authorList>
    </citation>
    <scope>NUCLEOTIDE SEQUENCE [LARGE SCALE GENOMIC DNA]</scope>
    <source>
        <strain evidence="2 3">Marseille-Q4544</strain>
    </source>
</reference>
<evidence type="ECO:0000259" key="1">
    <source>
        <dbReference type="PROSITE" id="PS51742"/>
    </source>
</evidence>
<sequence>MQSKIINDAPEKTYVLILETGEEVVSQIQRFARENNLNASRFTAIGAFSSATLGYFDWSQKDYEKIPVNEQVEVLSLIGDIALQDGEAKIHAHVVVGKRDGSAHGGHLLEAYVRPTLEVVLTEAPGYLKRSFDPESGLALINLEC</sequence>
<dbReference type="PIRSF" id="PIRSF016702">
    <property type="entry name" value="DNA_bp_PD1"/>
    <property type="match status" value="1"/>
</dbReference>
<keyword evidence="2" id="KW-0238">DNA-binding</keyword>
<dbReference type="SUPFAM" id="SSF117856">
    <property type="entry name" value="AF0104/ALDC/Ptd012-like"/>
    <property type="match status" value="1"/>
</dbReference>
<dbReference type="Proteomes" id="UP000657372">
    <property type="component" value="Unassembled WGS sequence"/>
</dbReference>
<dbReference type="PROSITE" id="PS51742">
    <property type="entry name" value="PPC"/>
    <property type="match status" value="1"/>
</dbReference>
<evidence type="ECO:0000313" key="3">
    <source>
        <dbReference type="Proteomes" id="UP000657372"/>
    </source>
</evidence>